<reference evidence="1" key="1">
    <citation type="journal article" date="2021" name="Proc. Natl. Acad. Sci. U.S.A.">
        <title>A Catalog of Tens of Thousands of Viruses from Human Metagenomes Reveals Hidden Associations with Chronic Diseases.</title>
        <authorList>
            <person name="Tisza M.J."/>
            <person name="Buck C.B."/>
        </authorList>
    </citation>
    <scope>NUCLEOTIDE SEQUENCE</scope>
    <source>
        <strain evidence="1">CtUcA20</strain>
    </source>
</reference>
<accession>A0A8S5PMP9</accession>
<protein>
    <submittedName>
        <fullName evidence="1">Uncharacterized protein</fullName>
    </submittedName>
</protein>
<evidence type="ECO:0000313" key="1">
    <source>
        <dbReference type="EMBL" id="DAE08431.1"/>
    </source>
</evidence>
<proteinExistence type="predicted"/>
<sequence length="62" mass="7323">MIICRRNTLYGESYLIPLSQKFPYKSRKDLTIMKNNISYMKIKRSSPNEQESGSHPCLVRRT</sequence>
<dbReference type="EMBL" id="BK015469">
    <property type="protein sequence ID" value="DAE08431.1"/>
    <property type="molecule type" value="Genomic_DNA"/>
</dbReference>
<organism evidence="1">
    <name type="scientific">Siphoviridae sp. ctUcA20</name>
    <dbReference type="NCBI Taxonomy" id="2825528"/>
    <lineage>
        <taxon>Viruses</taxon>
        <taxon>Duplodnaviria</taxon>
        <taxon>Heunggongvirae</taxon>
        <taxon>Uroviricota</taxon>
        <taxon>Caudoviricetes</taxon>
    </lineage>
</organism>
<name>A0A8S5PMP9_9CAUD</name>